<gene>
    <name evidence="2" type="ORF">ACFQ5L_13620</name>
</gene>
<dbReference type="EMBL" id="JBHTOJ010000048">
    <property type="protein sequence ID" value="MFD1421980.1"/>
    <property type="molecule type" value="Genomic_DNA"/>
</dbReference>
<dbReference type="Proteomes" id="UP001597188">
    <property type="component" value="Unassembled WGS sequence"/>
</dbReference>
<name>A0ABW4C6Q5_9LACO</name>
<proteinExistence type="predicted"/>
<keyword evidence="1" id="KW-0732">Signal</keyword>
<keyword evidence="3" id="KW-1185">Reference proteome</keyword>
<evidence type="ECO:0000313" key="2">
    <source>
        <dbReference type="EMBL" id="MFD1421980.1"/>
    </source>
</evidence>
<organism evidence="2 3">
    <name type="scientific">Lactiplantibacillus songbeiensis</name>
    <dbReference type="NCBI Taxonomy" id="2559920"/>
    <lineage>
        <taxon>Bacteria</taxon>
        <taxon>Bacillati</taxon>
        <taxon>Bacillota</taxon>
        <taxon>Bacilli</taxon>
        <taxon>Lactobacillales</taxon>
        <taxon>Lactobacillaceae</taxon>
        <taxon>Lactiplantibacillus</taxon>
    </lineage>
</organism>
<protein>
    <recommendedName>
        <fullName evidence="4">Extracellular protein</fullName>
    </recommendedName>
</protein>
<evidence type="ECO:0008006" key="4">
    <source>
        <dbReference type="Google" id="ProtNLM"/>
    </source>
</evidence>
<evidence type="ECO:0000256" key="1">
    <source>
        <dbReference type="SAM" id="SignalP"/>
    </source>
</evidence>
<reference evidence="3" key="1">
    <citation type="journal article" date="2019" name="Int. J. Syst. Evol. Microbiol.">
        <title>The Global Catalogue of Microorganisms (GCM) 10K type strain sequencing project: providing services to taxonomists for standard genome sequencing and annotation.</title>
        <authorList>
            <consortium name="The Broad Institute Genomics Platform"/>
            <consortium name="The Broad Institute Genome Sequencing Center for Infectious Disease"/>
            <person name="Wu L."/>
            <person name="Ma J."/>
        </authorList>
    </citation>
    <scope>NUCLEOTIDE SEQUENCE [LARGE SCALE GENOMIC DNA]</scope>
    <source>
        <strain evidence="3">CCM 8931</strain>
    </source>
</reference>
<accession>A0ABW4C6Q5</accession>
<sequence>MKRMGKVFIFCTLLFAVFYFPQSIVQAKTIYTAPKSFRHTWYNYDGNGKYDTLKFNKHTVITRTYTNGRYYKSKYKFKLQGPSKKGYWNLHGVKQTAGAGNNYKVVYKKINGKKQSVLNTYYGFQTGVGHYYLFKTHRK</sequence>
<evidence type="ECO:0000313" key="3">
    <source>
        <dbReference type="Proteomes" id="UP001597188"/>
    </source>
</evidence>
<dbReference type="RefSeq" id="WP_137633970.1">
    <property type="nucleotide sequence ID" value="NZ_BJDL01000006.1"/>
</dbReference>
<comment type="caution">
    <text evidence="2">The sequence shown here is derived from an EMBL/GenBank/DDBJ whole genome shotgun (WGS) entry which is preliminary data.</text>
</comment>
<feature type="signal peptide" evidence="1">
    <location>
        <begin position="1"/>
        <end position="27"/>
    </location>
</feature>
<feature type="chain" id="PRO_5045300330" description="Extracellular protein" evidence="1">
    <location>
        <begin position="28"/>
        <end position="139"/>
    </location>
</feature>